<protein>
    <submittedName>
        <fullName evidence="1">Uncharacterized protein</fullName>
    </submittedName>
</protein>
<reference evidence="1" key="1">
    <citation type="journal article" date="2021" name="PeerJ">
        <title>Extensive microbial diversity within the chicken gut microbiome revealed by metagenomics and culture.</title>
        <authorList>
            <person name="Gilroy R."/>
            <person name="Ravi A."/>
            <person name="Getino M."/>
            <person name="Pursley I."/>
            <person name="Horton D.L."/>
            <person name="Alikhan N.F."/>
            <person name="Baker D."/>
            <person name="Gharbi K."/>
            <person name="Hall N."/>
            <person name="Watson M."/>
            <person name="Adriaenssens E.M."/>
            <person name="Foster-Nyarko E."/>
            <person name="Jarju S."/>
            <person name="Secka A."/>
            <person name="Antonio M."/>
            <person name="Oren A."/>
            <person name="Chaudhuri R.R."/>
            <person name="La Ragione R."/>
            <person name="Hildebrand F."/>
            <person name="Pallen M.J."/>
        </authorList>
    </citation>
    <scope>NUCLEOTIDE SEQUENCE</scope>
    <source>
        <strain evidence="1">1277</strain>
    </source>
</reference>
<feature type="non-terminal residue" evidence="1">
    <location>
        <position position="1"/>
    </location>
</feature>
<proteinExistence type="predicted"/>
<gene>
    <name evidence="1" type="ORF">K8V90_09990</name>
</gene>
<name>A0A921T056_9FIRM</name>
<dbReference type="Proteomes" id="UP000776700">
    <property type="component" value="Unassembled WGS sequence"/>
</dbReference>
<accession>A0A921T056</accession>
<evidence type="ECO:0000313" key="1">
    <source>
        <dbReference type="EMBL" id="HJG97421.1"/>
    </source>
</evidence>
<organism evidence="1 2">
    <name type="scientific">Romboutsia timonensis</name>
    <dbReference type="NCBI Taxonomy" id="1776391"/>
    <lineage>
        <taxon>Bacteria</taxon>
        <taxon>Bacillati</taxon>
        <taxon>Bacillota</taxon>
        <taxon>Clostridia</taxon>
        <taxon>Peptostreptococcales</taxon>
        <taxon>Peptostreptococcaceae</taxon>
        <taxon>Romboutsia</taxon>
    </lineage>
</organism>
<reference evidence="1" key="2">
    <citation type="submission" date="2021-09" db="EMBL/GenBank/DDBJ databases">
        <authorList>
            <person name="Gilroy R."/>
        </authorList>
    </citation>
    <scope>NUCLEOTIDE SEQUENCE</scope>
    <source>
        <strain evidence="1">1277</strain>
    </source>
</reference>
<sequence length="87" mass="10502">IYKQIDGLKIPKQSIDEINNQKGVYVLNQETKRVNFTELKNIQYEDDEYVFIDYYKNQKEGLKTIQMYDEIIINPNVINKNIKISRW</sequence>
<comment type="caution">
    <text evidence="1">The sequence shown here is derived from an EMBL/GenBank/DDBJ whole genome shotgun (WGS) entry which is preliminary data.</text>
</comment>
<dbReference type="AlphaFoldDB" id="A0A921T056"/>
<evidence type="ECO:0000313" key="2">
    <source>
        <dbReference type="Proteomes" id="UP000776700"/>
    </source>
</evidence>
<dbReference type="EMBL" id="DYUB01000312">
    <property type="protein sequence ID" value="HJG97421.1"/>
    <property type="molecule type" value="Genomic_DNA"/>
</dbReference>